<feature type="region of interest" description="Disordered" evidence="1">
    <location>
        <begin position="450"/>
        <end position="470"/>
    </location>
</feature>
<feature type="compositionally biased region" description="Polar residues" evidence="1">
    <location>
        <begin position="589"/>
        <end position="617"/>
    </location>
</feature>
<organism evidence="2 3">
    <name type="scientific">Stylonychia lemnae</name>
    <name type="common">Ciliate</name>
    <dbReference type="NCBI Taxonomy" id="5949"/>
    <lineage>
        <taxon>Eukaryota</taxon>
        <taxon>Sar</taxon>
        <taxon>Alveolata</taxon>
        <taxon>Ciliophora</taxon>
        <taxon>Intramacronucleata</taxon>
        <taxon>Spirotrichea</taxon>
        <taxon>Stichotrichia</taxon>
        <taxon>Sporadotrichida</taxon>
        <taxon>Oxytrichidae</taxon>
        <taxon>Stylonychinae</taxon>
        <taxon>Stylonychia</taxon>
    </lineage>
</organism>
<proteinExistence type="predicted"/>
<feature type="region of interest" description="Disordered" evidence="1">
    <location>
        <begin position="234"/>
        <end position="257"/>
    </location>
</feature>
<feature type="region of interest" description="Disordered" evidence="1">
    <location>
        <begin position="110"/>
        <end position="144"/>
    </location>
</feature>
<keyword evidence="3" id="KW-1185">Reference proteome</keyword>
<accession>A0A078AR00</accession>
<name>A0A078AR00_STYLE</name>
<dbReference type="Proteomes" id="UP000039865">
    <property type="component" value="Unassembled WGS sequence"/>
</dbReference>
<sequence length="1087" mass="125778">MAFTDRYDHNMYMKSILQAYHSKPTKIQAFVNHSHKSFNKKPIGVIRSSERYISKIEKIHKTKGPDGNLEQCQQVTSNTKDTPNSSVEKKSRNFSFRDAKTMKAMNDDFYDDRSVSKSPDKRILNKSQSPKKYDLQHYQSQQQLDQPAEHKLLQLRQIQSSIVIPRLNFQKTKLQSIIQNPLKQKHSNTLQNISSTYPNNNLNQTNTIVLNEKIAIFNQDCINSIQEVVSVNQPQSQGTSQHNSNVMNTNVPNSPRLNYNNTSGIAEMRKESATALTNSGNQNNSSKFVIKKKSTTTSSILTSGQALSRQKIKPKQLFQQNEKVQQEIINRFKLFKGVNTIKGMLLLDKKSIKQYFNKAMNQQLLQQQQQSSSNGIFTNCNQIGFYKNCQGVQELVSAFLEHMFKDRQRIDLDQFKQYFFDEMANENQQTQLETAFAYYENLAAKRQSFAGGGQESNTVKSPSNQTNANKQKLLRQQNSPIISDKNLQLQIQYYNQQSGRSLSDVDLYKMIELPCFSLLYEDVSAIVRTISNINKNHLNPTKTMNNQDILNREQILMTKYSTSNSSPSKMKSNDILKQKAKLQLQQQQENNKNSSMARIAQKTDSNRPQTTQGAQSQRTEEEQKEQLIARRYNKNWIITNDDKKHLSYSLLKMKEGRCQSQNSLHRIQTPAQSARTINKEDDDDKQLLLPLQSPLENLRNTIASSQTSRSHFKFQSVLFSQCGKRQYQKFDSNDFEIGPDDQIGFLTNRPKTSYISKPEKNDQEHNHENTNKFCACDWEIRKADKIQKIQGQPGFSLSRPKSMTTFQRFKNSASNQESKKHNMIQNNPINSYKSQASFKNQYQNWQMPERESKIGINDFVKKTKFNYNQGVPDILLLAIHLLFGDPVLQLYLQINLGMEQSQFIIEKWPMFQRKIYDKQTLILQDLALQREEKTEILVIRRDFTKIPTTKIFRIGILNFLKDFHDQPFGTVSYFYIPDRLGNRHPQELDPVFINQVQLLYTQLCDPKLNNGTGITLPYFVQQSVRIIQVQLILGITIWKAQSISSREIIQIFGVSVESILHQIQKELQQPKQFSAKCIYPSRLLSVP</sequence>
<evidence type="ECO:0000256" key="1">
    <source>
        <dbReference type="SAM" id="MobiDB-lite"/>
    </source>
</evidence>
<dbReference type="AlphaFoldDB" id="A0A078AR00"/>
<feature type="compositionally biased region" description="Polar residues" evidence="1">
    <location>
        <begin position="455"/>
        <end position="470"/>
    </location>
</feature>
<dbReference type="InParanoid" id="A0A078AR00"/>
<evidence type="ECO:0000313" key="2">
    <source>
        <dbReference type="EMBL" id="CDW84845.1"/>
    </source>
</evidence>
<feature type="compositionally biased region" description="Basic and acidic residues" evidence="1">
    <location>
        <begin position="111"/>
        <end position="123"/>
    </location>
</feature>
<reference evidence="2 3" key="1">
    <citation type="submission" date="2014-06" db="EMBL/GenBank/DDBJ databases">
        <authorList>
            <person name="Swart Estienne"/>
        </authorList>
    </citation>
    <scope>NUCLEOTIDE SEQUENCE [LARGE SCALE GENOMIC DNA]</scope>
    <source>
        <strain evidence="2 3">130c</strain>
    </source>
</reference>
<dbReference type="EMBL" id="CCKQ01013204">
    <property type="protein sequence ID" value="CDW84845.1"/>
    <property type="molecule type" value="Genomic_DNA"/>
</dbReference>
<evidence type="ECO:0000313" key="3">
    <source>
        <dbReference type="Proteomes" id="UP000039865"/>
    </source>
</evidence>
<feature type="region of interest" description="Disordered" evidence="1">
    <location>
        <begin position="580"/>
        <end position="625"/>
    </location>
</feature>
<gene>
    <name evidence="2" type="primary">Contig7356.g7861</name>
    <name evidence="2" type="ORF">STYLEM_13914</name>
</gene>
<protein>
    <submittedName>
        <fullName evidence="2">Uncharacterized protein</fullName>
    </submittedName>
</protein>